<dbReference type="STRING" id="1314781.A0A165KRR6"/>
<keyword evidence="3" id="KW-0645">Protease</keyword>
<keyword evidence="2" id="KW-0121">Carboxypeptidase</keyword>
<dbReference type="PANTHER" id="PTHR11802:SF479">
    <property type="entry name" value="CARBOXYPEPTIDASE"/>
    <property type="match status" value="1"/>
</dbReference>
<evidence type="ECO:0000256" key="2">
    <source>
        <dbReference type="ARBA" id="ARBA00022645"/>
    </source>
</evidence>
<dbReference type="Gene3D" id="3.40.50.1820">
    <property type="entry name" value="alpha/beta hydrolase"/>
    <property type="match status" value="1"/>
</dbReference>
<dbReference type="SUPFAM" id="SSF53474">
    <property type="entry name" value="alpha/beta-Hydrolases"/>
    <property type="match status" value="1"/>
</dbReference>
<dbReference type="Pfam" id="PF00450">
    <property type="entry name" value="Peptidase_S10"/>
    <property type="match status" value="2"/>
</dbReference>
<dbReference type="InterPro" id="IPR029058">
    <property type="entry name" value="AB_hydrolase_fold"/>
</dbReference>
<feature type="chain" id="PRO_5007861022" evidence="6">
    <location>
        <begin position="28"/>
        <end position="609"/>
    </location>
</feature>
<name>A0A165KRR6_EXIGL</name>
<gene>
    <name evidence="7" type="ORF">EXIGLDRAFT_642808</name>
</gene>
<dbReference type="EMBL" id="KV425938">
    <property type="protein sequence ID" value="KZV96767.1"/>
    <property type="molecule type" value="Genomic_DNA"/>
</dbReference>
<feature type="signal peptide" evidence="6">
    <location>
        <begin position="1"/>
        <end position="27"/>
    </location>
</feature>
<evidence type="ECO:0000256" key="1">
    <source>
        <dbReference type="ARBA" id="ARBA00009431"/>
    </source>
</evidence>
<evidence type="ECO:0000256" key="6">
    <source>
        <dbReference type="SAM" id="SignalP"/>
    </source>
</evidence>
<dbReference type="InParanoid" id="A0A165KRR6"/>
<dbReference type="AlphaFoldDB" id="A0A165KRR6"/>
<proteinExistence type="inferred from homology"/>
<keyword evidence="6" id="KW-0732">Signal</keyword>
<keyword evidence="4 7" id="KW-0378">Hydrolase</keyword>
<keyword evidence="5" id="KW-0325">Glycoprotein</keyword>
<sequence length="609" mass="65925">MVARTPLAFAFTALALRTAALLPPASAPHVYPGQPSGPYSTQWQPYFKVNNSQLNLAFDPPSSFAGNVMTSRPGHDDDTLFFWAFESSAGSLVNATSSDPWMIWLNGGQAFIILPGASSMLGLLLENGPIRIEDFSDDGTPHANEFSWHQLADIFYIDQPVGTGFATADSAGYAVDEVQIAQDFVGFLSNIAKIFPGLATRPLMLIGESYSGRFIPYIAQALLASSNPPVRLHRIALGDATIGSLILHHHAPMTTVVQTYPQLLNYNATALDFYLQQSSLCGYDIELTYPQTGGHFAPLQEHQPTAKGRMLENFATTGPPGHFLHRQHLTWGQRKRSLTPLPQDRPRLLQPNAVPAGEIDAWYGCFLFDSVTDFAVNFSFPYAGGFDPYDAPDARDGLPLNDGIFTFLADPSVKAAIHAPDKAWSPMNGAFPFAGGSVDPSPEPTFFGQIIEQVDKVILYSGNDDMLDSHRGTEIVIQNTTWAGQQGFSHPPRTEWHVDGIDGIAGVVHQERGLTYVLVGGAGHQVPLFNPQSALEVVRQFILGDNNVGSVANDGTIVGGENADIHPVLRGQNAINFIVGTQTTSTVWSPATRQAWDDAVETLAPASAR</sequence>
<keyword evidence="8" id="KW-1185">Reference proteome</keyword>
<dbReference type="GO" id="GO:0004185">
    <property type="term" value="F:serine-type carboxypeptidase activity"/>
    <property type="evidence" value="ECO:0007669"/>
    <property type="project" value="InterPro"/>
</dbReference>
<dbReference type="PANTHER" id="PTHR11802">
    <property type="entry name" value="SERINE PROTEASE FAMILY S10 SERINE CARBOXYPEPTIDASE"/>
    <property type="match status" value="1"/>
</dbReference>
<evidence type="ECO:0000256" key="4">
    <source>
        <dbReference type="ARBA" id="ARBA00022801"/>
    </source>
</evidence>
<dbReference type="OrthoDB" id="443318at2759"/>
<evidence type="ECO:0000256" key="3">
    <source>
        <dbReference type="ARBA" id="ARBA00022670"/>
    </source>
</evidence>
<dbReference type="PRINTS" id="PR00724">
    <property type="entry name" value="CRBOXYPTASEC"/>
</dbReference>
<dbReference type="InterPro" id="IPR033124">
    <property type="entry name" value="Ser_caboxypep_his_AS"/>
</dbReference>
<reference evidence="7 8" key="1">
    <citation type="journal article" date="2016" name="Mol. Biol. Evol.">
        <title>Comparative Genomics of Early-Diverging Mushroom-Forming Fungi Provides Insights into the Origins of Lignocellulose Decay Capabilities.</title>
        <authorList>
            <person name="Nagy L.G."/>
            <person name="Riley R."/>
            <person name="Tritt A."/>
            <person name="Adam C."/>
            <person name="Daum C."/>
            <person name="Floudas D."/>
            <person name="Sun H."/>
            <person name="Yadav J.S."/>
            <person name="Pangilinan J."/>
            <person name="Larsson K.H."/>
            <person name="Matsuura K."/>
            <person name="Barry K."/>
            <person name="Labutti K."/>
            <person name="Kuo R."/>
            <person name="Ohm R.A."/>
            <person name="Bhattacharya S.S."/>
            <person name="Shirouzu T."/>
            <person name="Yoshinaga Y."/>
            <person name="Martin F.M."/>
            <person name="Grigoriev I.V."/>
            <person name="Hibbett D.S."/>
        </authorList>
    </citation>
    <scope>NUCLEOTIDE SEQUENCE [LARGE SCALE GENOMIC DNA]</scope>
    <source>
        <strain evidence="7 8">HHB12029</strain>
    </source>
</reference>
<dbReference type="InterPro" id="IPR001563">
    <property type="entry name" value="Peptidase_S10"/>
</dbReference>
<organism evidence="7 8">
    <name type="scientific">Exidia glandulosa HHB12029</name>
    <dbReference type="NCBI Taxonomy" id="1314781"/>
    <lineage>
        <taxon>Eukaryota</taxon>
        <taxon>Fungi</taxon>
        <taxon>Dikarya</taxon>
        <taxon>Basidiomycota</taxon>
        <taxon>Agaricomycotina</taxon>
        <taxon>Agaricomycetes</taxon>
        <taxon>Auriculariales</taxon>
        <taxon>Exidiaceae</taxon>
        <taxon>Exidia</taxon>
    </lineage>
</organism>
<dbReference type="Proteomes" id="UP000077266">
    <property type="component" value="Unassembled WGS sequence"/>
</dbReference>
<accession>A0A165KRR6</accession>
<evidence type="ECO:0000313" key="8">
    <source>
        <dbReference type="Proteomes" id="UP000077266"/>
    </source>
</evidence>
<comment type="similarity">
    <text evidence="1">Belongs to the peptidase S10 family.</text>
</comment>
<evidence type="ECO:0000256" key="5">
    <source>
        <dbReference type="ARBA" id="ARBA00023180"/>
    </source>
</evidence>
<evidence type="ECO:0000313" key="7">
    <source>
        <dbReference type="EMBL" id="KZV96767.1"/>
    </source>
</evidence>
<dbReference type="PROSITE" id="PS00560">
    <property type="entry name" value="CARBOXYPEPT_SER_HIS"/>
    <property type="match status" value="1"/>
</dbReference>
<protein>
    <submittedName>
        <fullName evidence="7">Alpha/beta-hydrolase</fullName>
    </submittedName>
</protein>
<dbReference type="GO" id="GO:0006508">
    <property type="term" value="P:proteolysis"/>
    <property type="evidence" value="ECO:0007669"/>
    <property type="project" value="UniProtKB-KW"/>
</dbReference>